<sequence>MKTLASLIRNLLGSDIATGPGTPPKCWRYRLEQHYSYSSPHLAGITWAGEWATIYEGTITIRRGYAWDGCTPAWPVLGLFYLGTPDGAQHLGKPATYHASLVHDVLCQWRLEIPITRAASVALFRDMLRETGFPLSNVYAGAVAWLGPQRFAGDQLQPSKPARS</sequence>
<name>A0ABQ5YEV6_9NEIS</name>
<dbReference type="Proteomes" id="UP001156706">
    <property type="component" value="Unassembled WGS sequence"/>
</dbReference>
<accession>A0ABQ5YEV6</accession>
<gene>
    <name evidence="1" type="ORF">GCM10007907_20590</name>
</gene>
<dbReference type="RefSeq" id="WP_284196376.1">
    <property type="nucleotide sequence ID" value="NZ_BSOG01000002.1"/>
</dbReference>
<reference evidence="2" key="1">
    <citation type="journal article" date="2019" name="Int. J. Syst. Evol. Microbiol.">
        <title>The Global Catalogue of Microorganisms (GCM) 10K type strain sequencing project: providing services to taxonomists for standard genome sequencing and annotation.</title>
        <authorList>
            <consortium name="The Broad Institute Genomics Platform"/>
            <consortium name="The Broad Institute Genome Sequencing Center for Infectious Disease"/>
            <person name="Wu L."/>
            <person name="Ma J."/>
        </authorList>
    </citation>
    <scope>NUCLEOTIDE SEQUENCE [LARGE SCALE GENOMIC DNA]</scope>
    <source>
        <strain evidence="2">NBRC 110044</strain>
    </source>
</reference>
<comment type="caution">
    <text evidence="1">The sequence shown here is derived from an EMBL/GenBank/DDBJ whole genome shotgun (WGS) entry which is preliminary data.</text>
</comment>
<organism evidence="1 2">
    <name type="scientific">Chitinimonas prasina</name>
    <dbReference type="NCBI Taxonomy" id="1434937"/>
    <lineage>
        <taxon>Bacteria</taxon>
        <taxon>Pseudomonadati</taxon>
        <taxon>Pseudomonadota</taxon>
        <taxon>Betaproteobacteria</taxon>
        <taxon>Neisseriales</taxon>
        <taxon>Chitinibacteraceae</taxon>
        <taxon>Chitinimonas</taxon>
    </lineage>
</organism>
<evidence type="ECO:0000313" key="2">
    <source>
        <dbReference type="Proteomes" id="UP001156706"/>
    </source>
</evidence>
<evidence type="ECO:0000313" key="1">
    <source>
        <dbReference type="EMBL" id="GLR13269.1"/>
    </source>
</evidence>
<proteinExistence type="predicted"/>
<keyword evidence="2" id="KW-1185">Reference proteome</keyword>
<evidence type="ECO:0008006" key="3">
    <source>
        <dbReference type="Google" id="ProtNLM"/>
    </source>
</evidence>
<protein>
    <recommendedName>
        <fullName evidence="3">DUF1353 domain-containing protein</fullName>
    </recommendedName>
</protein>
<dbReference type="EMBL" id="BSOG01000002">
    <property type="protein sequence ID" value="GLR13269.1"/>
    <property type="molecule type" value="Genomic_DNA"/>
</dbReference>